<dbReference type="PANTHER" id="PTHR39420">
    <property type="match status" value="1"/>
</dbReference>
<dbReference type="InterPro" id="IPR018766">
    <property type="entry name" value="Zinicin_2"/>
</dbReference>
<dbReference type="InterPro" id="IPR022454">
    <property type="entry name" value="CHP03883_F420-assoc"/>
</dbReference>
<accession>A0A1H8V1J0</accession>
<protein>
    <submittedName>
        <fullName evidence="1">Putative hydrolase/uncharacterized protein, coenzyme F420 biosynthesis associated</fullName>
    </submittedName>
</protein>
<keyword evidence="2" id="KW-1185">Reference proteome</keyword>
<dbReference type="NCBIfam" id="TIGR03883">
    <property type="entry name" value="DUF2342_F420"/>
    <property type="match status" value="1"/>
</dbReference>
<dbReference type="NCBIfam" id="TIGR03624">
    <property type="entry name" value="putative hydrolase"/>
    <property type="match status" value="1"/>
</dbReference>
<dbReference type="RefSeq" id="WP_091945415.1">
    <property type="nucleotide sequence ID" value="NZ_FOEE01000010.1"/>
</dbReference>
<evidence type="ECO:0000313" key="1">
    <source>
        <dbReference type="EMBL" id="SEP08658.1"/>
    </source>
</evidence>
<dbReference type="Pfam" id="PF10103">
    <property type="entry name" value="Zincin_2"/>
    <property type="match status" value="1"/>
</dbReference>
<dbReference type="STRING" id="673521.SAMN05660991_03165"/>
<evidence type="ECO:0000313" key="2">
    <source>
        <dbReference type="Proteomes" id="UP000198960"/>
    </source>
</evidence>
<dbReference type="Proteomes" id="UP000198960">
    <property type="component" value="Unassembled WGS sequence"/>
</dbReference>
<dbReference type="GO" id="GO:0016787">
    <property type="term" value="F:hydrolase activity"/>
    <property type="evidence" value="ECO:0007669"/>
    <property type="project" value="UniProtKB-KW"/>
</dbReference>
<sequence length="363" mass="39016">MSSASSMVDWDLAGRTARRLVGPGPQTTREEAAAVVRELHEAAATAIAHVEGLTGLRPVPGGPVPEVAVVDRPGWVDANTAGMAALLDPLVDALAEKQGHRPGAIATAIGSRATGVQAGAVLSFLSSRVLGQYEVFGTGGRLLLVAPNIVDAERRLGVDPSDFRLWVCLHEVTHQLQFTGVPWLQGHLESLIAEFVEATDLDADVLRDRLRDVVRSLGDAVRGGEAVDDEPQGLMALVSDPAQRAVLDRVTAVMSLVEGHAEYVMDGVGPDVVPSVRTLRKRFAQRRKGRGPVDRVLRRLLGLEQKMKQYADGRFFVGGVVDLVGMEGFNRVWSGPEALPRIEELTDPARWVDRVIGRPAIPA</sequence>
<dbReference type="AlphaFoldDB" id="A0A1H8V1J0"/>
<dbReference type="EMBL" id="FOEE01000010">
    <property type="protein sequence ID" value="SEP08658.1"/>
    <property type="molecule type" value="Genomic_DNA"/>
</dbReference>
<organism evidence="1 2">
    <name type="scientific">Trujillonella endophytica</name>
    <dbReference type="NCBI Taxonomy" id="673521"/>
    <lineage>
        <taxon>Bacteria</taxon>
        <taxon>Bacillati</taxon>
        <taxon>Actinomycetota</taxon>
        <taxon>Actinomycetes</taxon>
        <taxon>Geodermatophilales</taxon>
        <taxon>Geodermatophilaceae</taxon>
        <taxon>Trujillonella</taxon>
    </lineage>
</organism>
<name>A0A1H8V1J0_9ACTN</name>
<dbReference type="InterPro" id="IPR042271">
    <property type="entry name" value="Zinicin_2_N"/>
</dbReference>
<keyword evidence="1" id="KW-0378">Hydrolase</keyword>
<gene>
    <name evidence="1" type="ORF">SAMN05660991_03165</name>
</gene>
<dbReference type="Gene3D" id="1.20.150.30">
    <property type="entry name" value="Zincin-like metallopeptidase, N-terminal domain"/>
    <property type="match status" value="1"/>
</dbReference>
<reference evidence="2" key="1">
    <citation type="submission" date="2016-10" db="EMBL/GenBank/DDBJ databases">
        <authorList>
            <person name="Varghese N."/>
            <person name="Submissions S."/>
        </authorList>
    </citation>
    <scope>NUCLEOTIDE SEQUENCE [LARGE SCALE GENOMIC DNA]</scope>
    <source>
        <strain evidence="2">DSM 45413</strain>
    </source>
</reference>
<proteinExistence type="predicted"/>
<dbReference type="OrthoDB" id="142939at2"/>
<dbReference type="SUPFAM" id="SSF55486">
    <property type="entry name" value="Metalloproteases ('zincins'), catalytic domain"/>
    <property type="match status" value="1"/>
</dbReference>
<dbReference type="PANTHER" id="PTHR39420:SF1">
    <property type="entry name" value="HYDROLASE"/>
    <property type="match status" value="1"/>
</dbReference>